<evidence type="ECO:0008006" key="3">
    <source>
        <dbReference type="Google" id="ProtNLM"/>
    </source>
</evidence>
<proteinExistence type="predicted"/>
<gene>
    <name evidence="1" type="ORF">F5983_34740</name>
</gene>
<name>A0A5N5EEF5_9ACTN</name>
<sequence>MTVQLGREQRLAGGHWLLGSAPSLQEARADWEESGSAWLRPGALFGAVIIRADVVHAALGADSPIECAPLVDVDGPVFYSEDGFGREGSYTALVPASVALVWGVNGSIPHHRRALLQVPAPNAVRPERAGSPWWVVPLDGPGSLCDPDLLAALVKQGTGTPGVAEGGPGA</sequence>
<reference evidence="1 2" key="1">
    <citation type="submission" date="2019-09" db="EMBL/GenBank/DDBJ databases">
        <authorList>
            <person name="Liu P."/>
        </authorList>
    </citation>
    <scope>NUCLEOTIDE SEQUENCE [LARGE SCALE GENOMIC DNA]</scope>
    <source>
        <strain evidence="1 2">TRM68085</strain>
    </source>
</reference>
<keyword evidence="2" id="KW-1185">Reference proteome</keyword>
<dbReference type="Proteomes" id="UP000326907">
    <property type="component" value="Unassembled WGS sequence"/>
</dbReference>
<protein>
    <recommendedName>
        <fullName evidence="3">DNA primase/polymerase bifunctional N-terminal domain-containing protein</fullName>
    </recommendedName>
</protein>
<organism evidence="1 2">
    <name type="scientific">Streptomyces arboris</name>
    <dbReference type="NCBI Taxonomy" id="2600619"/>
    <lineage>
        <taxon>Bacteria</taxon>
        <taxon>Bacillati</taxon>
        <taxon>Actinomycetota</taxon>
        <taxon>Actinomycetes</taxon>
        <taxon>Kitasatosporales</taxon>
        <taxon>Streptomycetaceae</taxon>
        <taxon>Streptomyces</taxon>
    </lineage>
</organism>
<dbReference type="AlphaFoldDB" id="A0A5N5EEF5"/>
<evidence type="ECO:0000313" key="2">
    <source>
        <dbReference type="Proteomes" id="UP000326907"/>
    </source>
</evidence>
<comment type="caution">
    <text evidence="1">The sequence shown here is derived from an EMBL/GenBank/DDBJ whole genome shotgun (WGS) entry which is preliminary data.</text>
</comment>
<dbReference type="RefSeq" id="WP_151513801.1">
    <property type="nucleotide sequence ID" value="NZ_JBMVCA010000036.1"/>
</dbReference>
<dbReference type="EMBL" id="VYUA01000063">
    <property type="protein sequence ID" value="KAB2588001.1"/>
    <property type="molecule type" value="Genomic_DNA"/>
</dbReference>
<accession>A0A5N5EEF5</accession>
<evidence type="ECO:0000313" key="1">
    <source>
        <dbReference type="EMBL" id="KAB2588001.1"/>
    </source>
</evidence>